<evidence type="ECO:0000313" key="5">
    <source>
        <dbReference type="Proteomes" id="UP001201812"/>
    </source>
</evidence>
<dbReference type="GO" id="GO:0009249">
    <property type="term" value="P:protein lipoylation"/>
    <property type="evidence" value="ECO:0007669"/>
    <property type="project" value="InterPro"/>
</dbReference>
<comment type="pathway">
    <text evidence="1">Protein modification; protein lipoylation via exogenous pathway; protein N(6)-(lipoyl)lysine from lipoate: step 2/2.</text>
</comment>
<reference evidence="4" key="1">
    <citation type="submission" date="2022-01" db="EMBL/GenBank/DDBJ databases">
        <title>Genome Sequence Resource for Two Populations of Ditylenchus destructor, the Migratory Endoparasitic Phytonematode.</title>
        <authorList>
            <person name="Zhang H."/>
            <person name="Lin R."/>
            <person name="Xie B."/>
        </authorList>
    </citation>
    <scope>NUCLEOTIDE SEQUENCE</scope>
    <source>
        <strain evidence="4">BazhouSP</strain>
    </source>
</reference>
<comment type="similarity">
    <text evidence="2">Belongs to the LplA family.</text>
</comment>
<keyword evidence="5" id="KW-1185">Reference proteome</keyword>
<dbReference type="PANTHER" id="PTHR12561">
    <property type="entry name" value="LIPOATE-PROTEIN LIGASE"/>
    <property type="match status" value="1"/>
</dbReference>
<dbReference type="GO" id="GO:0005739">
    <property type="term" value="C:mitochondrion"/>
    <property type="evidence" value="ECO:0007669"/>
    <property type="project" value="TreeGrafter"/>
</dbReference>
<dbReference type="InterPro" id="IPR045864">
    <property type="entry name" value="aa-tRNA-synth_II/BPL/LPL"/>
</dbReference>
<dbReference type="InterPro" id="IPR004562">
    <property type="entry name" value="LipoylTrfase_LipoateP_Ligase"/>
</dbReference>
<feature type="domain" description="BPL/LPL catalytic" evidence="3">
    <location>
        <begin position="61"/>
        <end position="249"/>
    </location>
</feature>
<dbReference type="GO" id="GO:0017118">
    <property type="term" value="F:lipoyltransferase activity"/>
    <property type="evidence" value="ECO:0007669"/>
    <property type="project" value="TreeGrafter"/>
</dbReference>
<dbReference type="GO" id="GO:0016874">
    <property type="term" value="F:ligase activity"/>
    <property type="evidence" value="ECO:0007669"/>
    <property type="project" value="UniProtKB-KW"/>
</dbReference>
<keyword evidence="4" id="KW-0436">Ligase</keyword>
<dbReference type="Pfam" id="PF21948">
    <property type="entry name" value="LplA-B_cat"/>
    <property type="match status" value="1"/>
</dbReference>
<dbReference type="Gene3D" id="3.30.930.10">
    <property type="entry name" value="Bira Bifunctional Protein, Domain 2"/>
    <property type="match status" value="1"/>
</dbReference>
<accession>A0AAD4R0M4</accession>
<organism evidence="4 5">
    <name type="scientific">Ditylenchus destructor</name>
    <dbReference type="NCBI Taxonomy" id="166010"/>
    <lineage>
        <taxon>Eukaryota</taxon>
        <taxon>Metazoa</taxon>
        <taxon>Ecdysozoa</taxon>
        <taxon>Nematoda</taxon>
        <taxon>Chromadorea</taxon>
        <taxon>Rhabditida</taxon>
        <taxon>Tylenchina</taxon>
        <taxon>Tylenchomorpha</taxon>
        <taxon>Sphaerularioidea</taxon>
        <taxon>Anguinidae</taxon>
        <taxon>Anguininae</taxon>
        <taxon>Ditylenchus</taxon>
    </lineage>
</organism>
<evidence type="ECO:0000256" key="2">
    <source>
        <dbReference type="ARBA" id="ARBA00008242"/>
    </source>
</evidence>
<evidence type="ECO:0000256" key="1">
    <source>
        <dbReference type="ARBA" id="ARBA00005085"/>
    </source>
</evidence>
<protein>
    <submittedName>
        <fullName evidence="4">Lipoate-protein ligase A</fullName>
    </submittedName>
</protein>
<evidence type="ECO:0000313" key="4">
    <source>
        <dbReference type="EMBL" id="KAI1702208.1"/>
    </source>
</evidence>
<proteinExistence type="inferred from homology"/>
<dbReference type="EMBL" id="JAKKPZ010000103">
    <property type="protein sequence ID" value="KAI1702208.1"/>
    <property type="molecule type" value="Genomic_DNA"/>
</dbReference>
<sequence>MYQYLSKLITTTNSQNAGLKSAMQKCSKALSRLGTIYLSKSRCIYENLAFEEWVFRNHSLEKSGEALLLWSTSPSVVIGRHQNPWLEADLKYCDENSIKLARRHSGGGTVYHDLGNLNVSLLTSQKRHNRHRNLSWLAACLNSELGISLEPTKNDSLVLQPSGAKISGTAARISDGRAYHHLTILVNVDLELLHAALHSKFRDKIHTNATPSQRARLVGNLSQLVSGITVSEIQDIVMYCFKSKFDDCQTVEWTHSEDDKRLYPGLHENFRNLDSKEWVFGRTPKFELSIFNTVVDDFVSIVVERGRIKESTHVDFPVGVSFRRALSESKYY</sequence>
<dbReference type="SUPFAM" id="SSF55681">
    <property type="entry name" value="Class II aaRS and biotin synthetases"/>
    <property type="match status" value="1"/>
</dbReference>
<gene>
    <name evidence="4" type="ORF">DdX_15623</name>
</gene>
<dbReference type="AlphaFoldDB" id="A0AAD4R0M4"/>
<evidence type="ECO:0000259" key="3">
    <source>
        <dbReference type="PROSITE" id="PS51733"/>
    </source>
</evidence>
<name>A0AAD4R0M4_9BILA</name>
<dbReference type="PROSITE" id="PS51733">
    <property type="entry name" value="BPL_LPL_CATALYTIC"/>
    <property type="match status" value="1"/>
</dbReference>
<dbReference type="Proteomes" id="UP001201812">
    <property type="component" value="Unassembled WGS sequence"/>
</dbReference>
<dbReference type="PANTHER" id="PTHR12561:SF3">
    <property type="entry name" value="LIPOYLTRANSFERASE 1, MITOCHONDRIAL"/>
    <property type="match status" value="1"/>
</dbReference>
<dbReference type="InterPro" id="IPR004143">
    <property type="entry name" value="BPL_LPL_catalytic"/>
</dbReference>
<comment type="caution">
    <text evidence="4">The sequence shown here is derived from an EMBL/GenBank/DDBJ whole genome shotgun (WGS) entry which is preliminary data.</text>
</comment>
<dbReference type="CDD" id="cd16443">
    <property type="entry name" value="LplA"/>
    <property type="match status" value="1"/>
</dbReference>